<protein>
    <submittedName>
        <fullName evidence="4">Coagulation factor VIII isoform X3</fullName>
    </submittedName>
</protein>
<proteinExistence type="predicted"/>
<gene>
    <name evidence="4" type="primary">F8</name>
</gene>
<dbReference type="Gene3D" id="2.60.120.260">
    <property type="entry name" value="Galactose-binding domain-like"/>
    <property type="match status" value="2"/>
</dbReference>
<dbReference type="PANTHER" id="PTHR46806">
    <property type="entry name" value="F5/8 TYPE C DOMAIN-CONTAINING PROTEIN"/>
    <property type="match status" value="1"/>
</dbReference>
<dbReference type="PANTHER" id="PTHR46806:SF7">
    <property type="entry name" value="COAGULATION FACTOR VIII"/>
    <property type="match status" value="1"/>
</dbReference>
<dbReference type="CTD" id="2157"/>
<dbReference type="PROSITE" id="PS01286">
    <property type="entry name" value="FA58C_2"/>
    <property type="match status" value="1"/>
</dbReference>
<feature type="domain" description="F5/8 type C" evidence="2">
    <location>
        <begin position="11"/>
        <end position="159"/>
    </location>
</feature>
<dbReference type="PROSITE" id="PS01285">
    <property type="entry name" value="FA58C_1"/>
    <property type="match status" value="2"/>
</dbReference>
<dbReference type="Proteomes" id="UP000515159">
    <property type="component" value="Chromosome 5"/>
</dbReference>
<dbReference type="RefSeq" id="XP_033801542.1">
    <property type="nucleotide sequence ID" value="XM_033945651.1"/>
</dbReference>
<evidence type="ECO:0000313" key="4">
    <source>
        <dbReference type="RefSeq" id="XP_033801542.1"/>
    </source>
</evidence>
<dbReference type="SMART" id="SM00231">
    <property type="entry name" value="FA58C"/>
    <property type="match status" value="2"/>
</dbReference>
<accession>A0A6P8QTF5</accession>
<dbReference type="Pfam" id="PF00754">
    <property type="entry name" value="F5_F8_type_C"/>
    <property type="match status" value="2"/>
</dbReference>
<feature type="domain" description="F5/8 type C" evidence="2">
    <location>
        <begin position="164"/>
        <end position="316"/>
    </location>
</feature>
<evidence type="ECO:0000313" key="3">
    <source>
        <dbReference type="Proteomes" id="UP000515159"/>
    </source>
</evidence>
<dbReference type="FunFam" id="2.60.120.260:FF:000002">
    <property type="entry name" value="Coagulation factor VIII"/>
    <property type="match status" value="2"/>
</dbReference>
<dbReference type="InterPro" id="IPR008979">
    <property type="entry name" value="Galactose-bd-like_sf"/>
</dbReference>
<keyword evidence="3" id="KW-1185">Reference proteome</keyword>
<evidence type="ECO:0000259" key="2">
    <source>
        <dbReference type="PROSITE" id="PS50022"/>
    </source>
</evidence>
<evidence type="ECO:0000256" key="1">
    <source>
        <dbReference type="ARBA" id="ARBA00023157"/>
    </source>
</evidence>
<dbReference type="PROSITE" id="PS50022">
    <property type="entry name" value="FA58C_3"/>
    <property type="match status" value="2"/>
</dbReference>
<dbReference type="GO" id="GO:0005886">
    <property type="term" value="C:plasma membrane"/>
    <property type="evidence" value="ECO:0007669"/>
    <property type="project" value="TreeGrafter"/>
</dbReference>
<dbReference type="GO" id="GO:0038023">
    <property type="term" value="F:signaling receptor activity"/>
    <property type="evidence" value="ECO:0007669"/>
    <property type="project" value="TreeGrafter"/>
</dbReference>
<dbReference type="CDD" id="cd00057">
    <property type="entry name" value="FA58C"/>
    <property type="match status" value="2"/>
</dbReference>
<dbReference type="InterPro" id="IPR000421">
    <property type="entry name" value="FA58C"/>
</dbReference>
<organism evidence="3 4">
    <name type="scientific">Geotrypetes seraphini</name>
    <name type="common">Gaboon caecilian</name>
    <name type="synonym">Caecilia seraphini</name>
    <dbReference type="NCBI Taxonomy" id="260995"/>
    <lineage>
        <taxon>Eukaryota</taxon>
        <taxon>Metazoa</taxon>
        <taxon>Chordata</taxon>
        <taxon>Craniata</taxon>
        <taxon>Vertebrata</taxon>
        <taxon>Euteleostomi</taxon>
        <taxon>Amphibia</taxon>
        <taxon>Gymnophiona</taxon>
        <taxon>Geotrypetes</taxon>
    </lineage>
</organism>
<dbReference type="InterPro" id="IPR050633">
    <property type="entry name" value="Neuropilin_MCO_CoagFactor"/>
</dbReference>
<name>A0A6P8QTF5_GEOSA</name>
<reference evidence="4" key="1">
    <citation type="submission" date="2025-08" db="UniProtKB">
        <authorList>
            <consortium name="RefSeq"/>
        </authorList>
    </citation>
    <scope>IDENTIFICATION</scope>
</reference>
<dbReference type="GeneID" id="117360956"/>
<sequence length="322" mass="36784">MMQVSLNDGDCKQPLGLASGNIADFQITASGHYGQWEPRMARLDNSGSLNAWSVEGVNSWIQVDLLHPMIIHGIKTQGARQRLSNLYISQFIIFHSLNGETWKRYKGNSTGSQMVFFGNVDSTGVRNNTFNPPIIARYIRLHPTHYSIRTTLRMELLGCDLNSCSMPLGMENKHIQNHQITASSYIDKMFTSWEPSLARINLQGRINAWRPKVSSNKQWLQVNFLKRMKVTGIITQGAKALFTSMYIKEFTLSISQDGVKWMPLLQNGQQKVFMGNRDHHGLVTNTLDPPLFTQYLRIHPWKWENDIALRTEFLGCLSQQIQ</sequence>
<dbReference type="AlphaFoldDB" id="A0A6P8QTF5"/>
<keyword evidence="1" id="KW-1015">Disulfide bond</keyword>
<dbReference type="SUPFAM" id="SSF49785">
    <property type="entry name" value="Galactose-binding domain-like"/>
    <property type="match status" value="2"/>
</dbReference>